<dbReference type="InterPro" id="IPR016035">
    <property type="entry name" value="Acyl_Trfase/lysoPLipase"/>
</dbReference>
<gene>
    <name evidence="6" type="ORF">AMTR_s00126p00046910</name>
</gene>
<feature type="short sequence motif" description="DGA/G" evidence="3">
    <location>
        <begin position="115"/>
        <end position="117"/>
    </location>
</feature>
<dbReference type="Gramene" id="ERM97109">
    <property type="protein sequence ID" value="ERM97109"/>
    <property type="gene ID" value="AMTR_s00126p00046910"/>
</dbReference>
<dbReference type="eggNOG" id="KOG0513">
    <property type="taxonomic scope" value="Eukaryota"/>
</dbReference>
<evidence type="ECO:0000313" key="7">
    <source>
        <dbReference type="Proteomes" id="UP000017836"/>
    </source>
</evidence>
<comment type="function">
    <text evidence="4">Lipolytic acyl hydrolase (LAH).</text>
</comment>
<dbReference type="EC" id="3.1.1.-" evidence="4"/>
<protein>
    <recommendedName>
        <fullName evidence="4">Patatin</fullName>
        <ecNumber evidence="4">3.1.1.-</ecNumber>
    </recommendedName>
</protein>
<evidence type="ECO:0000256" key="2">
    <source>
        <dbReference type="ARBA" id="ARBA00023098"/>
    </source>
</evidence>
<dbReference type="HOGENOM" id="CLU_000288_144_0_1"/>
<evidence type="ECO:0000256" key="3">
    <source>
        <dbReference type="PROSITE-ProRule" id="PRU01161"/>
    </source>
</evidence>
<evidence type="ECO:0000313" key="6">
    <source>
        <dbReference type="EMBL" id="ERM97109.1"/>
    </source>
</evidence>
<reference evidence="7" key="1">
    <citation type="journal article" date="2013" name="Science">
        <title>The Amborella genome and the evolution of flowering plants.</title>
        <authorList>
            <consortium name="Amborella Genome Project"/>
        </authorList>
    </citation>
    <scope>NUCLEOTIDE SEQUENCE [LARGE SCALE GENOMIC DNA]</scope>
</reference>
<dbReference type="GO" id="GO:0047372">
    <property type="term" value="F:monoacylglycerol lipase activity"/>
    <property type="evidence" value="ECO:0000318"/>
    <property type="project" value="GO_Central"/>
</dbReference>
<evidence type="ECO:0000259" key="5">
    <source>
        <dbReference type="PROSITE" id="PS51635"/>
    </source>
</evidence>
<keyword evidence="7" id="KW-1185">Reference proteome</keyword>
<dbReference type="Pfam" id="PF01734">
    <property type="entry name" value="Patatin"/>
    <property type="match status" value="1"/>
</dbReference>
<dbReference type="GO" id="GO:0016042">
    <property type="term" value="P:lipid catabolic process"/>
    <property type="evidence" value="ECO:0007669"/>
    <property type="project" value="UniProtKB-KW"/>
</dbReference>
<comment type="caution">
    <text evidence="3">Lacks conserved residue(s) required for the propagation of feature annotation.</text>
</comment>
<dbReference type="PANTHER" id="PTHR32176">
    <property type="entry name" value="XYLOSE ISOMERASE"/>
    <property type="match status" value="1"/>
</dbReference>
<dbReference type="Gene3D" id="3.40.1090.10">
    <property type="entry name" value="Cytosolic phospholipase A2 catalytic domain"/>
    <property type="match status" value="1"/>
</dbReference>
<dbReference type="SUPFAM" id="SSF52151">
    <property type="entry name" value="FabD/lysophospholipase-like"/>
    <property type="match status" value="1"/>
</dbReference>
<sequence>MMNAVLGPKYDGKYLRSLVRENLEDKRLHDPLTHIVIQLLISTYFNLLSLRPTRFALSLFVRAHARALLKDGSTSKDALLSDTCISTSAAPTYVLAHYFENKGSGGEVRFFHLIDGGVAANNPTLVAISEVTKELSRDNPDFFQTKPLDYAQFLVISLGTGSVKTQEIYSAKAAAGWGVLRWLYNKGNSPLVDTLSQASADMVDVHNSIVFQALKSKDNFLRIQV</sequence>
<organism evidence="6 7">
    <name type="scientific">Amborella trichopoda</name>
    <dbReference type="NCBI Taxonomy" id="13333"/>
    <lineage>
        <taxon>Eukaryota</taxon>
        <taxon>Viridiplantae</taxon>
        <taxon>Streptophyta</taxon>
        <taxon>Embryophyta</taxon>
        <taxon>Tracheophyta</taxon>
        <taxon>Spermatophyta</taxon>
        <taxon>Magnoliopsida</taxon>
        <taxon>Amborellales</taxon>
        <taxon>Amborellaceae</taxon>
        <taxon>Amborella</taxon>
    </lineage>
</organism>
<dbReference type="PROSITE" id="PS51635">
    <property type="entry name" value="PNPLA"/>
    <property type="match status" value="1"/>
</dbReference>
<keyword evidence="4" id="KW-0442">Lipid degradation</keyword>
<comment type="similarity">
    <text evidence="1 4">Belongs to the patatin family.</text>
</comment>
<dbReference type="PANTHER" id="PTHR32176:SF92">
    <property type="entry name" value="XYLOSE ISOMERASE"/>
    <property type="match status" value="1"/>
</dbReference>
<dbReference type="Proteomes" id="UP000017836">
    <property type="component" value="Unassembled WGS sequence"/>
</dbReference>
<keyword evidence="2 4" id="KW-0443">Lipid metabolism</keyword>
<keyword evidence="4" id="KW-0378">Hydrolase</keyword>
<comment type="domain">
    <text evidence="4">The nitrogen atoms of the two glycine residues in the GGXR motif define the oxyanion hole, and stabilize the oxyanion that forms during the nucleophilic attack by the catalytic serine during substrate cleavage.</text>
</comment>
<feature type="domain" description="PNPLA" evidence="5">
    <location>
        <begin position="1"/>
        <end position="128"/>
    </location>
</feature>
<evidence type="ECO:0000256" key="1">
    <source>
        <dbReference type="ARBA" id="ARBA00010240"/>
    </source>
</evidence>
<accession>W1NQL8</accession>
<dbReference type="STRING" id="13333.W1NQL8"/>
<dbReference type="GO" id="GO:0004620">
    <property type="term" value="F:phospholipase activity"/>
    <property type="evidence" value="ECO:0000318"/>
    <property type="project" value="GO_Central"/>
</dbReference>
<evidence type="ECO:0000256" key="4">
    <source>
        <dbReference type="RuleBase" id="RU361262"/>
    </source>
</evidence>
<name>W1NQL8_AMBTC</name>
<dbReference type="EMBL" id="KI396602">
    <property type="protein sequence ID" value="ERM97109.1"/>
    <property type="molecule type" value="Genomic_DNA"/>
</dbReference>
<dbReference type="AlphaFoldDB" id="W1NQL8"/>
<proteinExistence type="inferred from homology"/>
<dbReference type="OMA" id="LTHIVIQ"/>
<dbReference type="InterPro" id="IPR002641">
    <property type="entry name" value="PNPLA_dom"/>
</dbReference>